<protein>
    <submittedName>
        <fullName evidence="2">Aspartate/glutamate racemase family protein</fullName>
    </submittedName>
</protein>
<dbReference type="Proteomes" id="UP001501295">
    <property type="component" value="Unassembled WGS sequence"/>
</dbReference>
<dbReference type="InterPro" id="IPR053714">
    <property type="entry name" value="Iso_Racemase_Enz_sf"/>
</dbReference>
<evidence type="ECO:0000313" key="2">
    <source>
        <dbReference type="EMBL" id="GAA4686187.1"/>
    </source>
</evidence>
<comment type="similarity">
    <text evidence="1">Belongs to the HyuE racemase family.</text>
</comment>
<comment type="caution">
    <text evidence="2">The sequence shown here is derived from an EMBL/GenBank/DDBJ whole genome shotgun (WGS) entry which is preliminary data.</text>
</comment>
<reference evidence="3" key="1">
    <citation type="journal article" date="2019" name="Int. J. Syst. Evol. Microbiol.">
        <title>The Global Catalogue of Microorganisms (GCM) 10K type strain sequencing project: providing services to taxonomists for standard genome sequencing and annotation.</title>
        <authorList>
            <consortium name="The Broad Institute Genomics Platform"/>
            <consortium name="The Broad Institute Genome Sequencing Center for Infectious Disease"/>
            <person name="Wu L."/>
            <person name="Ma J."/>
        </authorList>
    </citation>
    <scope>NUCLEOTIDE SEQUENCE [LARGE SCALE GENOMIC DNA]</scope>
    <source>
        <strain evidence="3">JCM 18956</strain>
    </source>
</reference>
<dbReference type="PANTHER" id="PTHR28047">
    <property type="entry name" value="PROTEIN DCG1"/>
    <property type="match status" value="1"/>
</dbReference>
<gene>
    <name evidence="2" type="ORF">GCM10025780_36000</name>
</gene>
<name>A0ABP8WCA6_9MICO</name>
<proteinExistence type="inferred from homology"/>
<dbReference type="Pfam" id="PF01177">
    <property type="entry name" value="Asp_Glu_race"/>
    <property type="match status" value="1"/>
</dbReference>
<evidence type="ECO:0000256" key="1">
    <source>
        <dbReference type="ARBA" id="ARBA00038414"/>
    </source>
</evidence>
<dbReference type="PANTHER" id="PTHR28047:SF5">
    <property type="entry name" value="PROTEIN DCG1"/>
    <property type="match status" value="1"/>
</dbReference>
<evidence type="ECO:0000313" key="3">
    <source>
        <dbReference type="Proteomes" id="UP001501295"/>
    </source>
</evidence>
<dbReference type="Gene3D" id="3.40.50.12500">
    <property type="match status" value="1"/>
</dbReference>
<dbReference type="EMBL" id="BAABLM010000012">
    <property type="protein sequence ID" value="GAA4686187.1"/>
    <property type="molecule type" value="Genomic_DNA"/>
</dbReference>
<organism evidence="2 3">
    <name type="scientific">Frondihabitans cladoniiphilus</name>
    <dbReference type="NCBI Taxonomy" id="715785"/>
    <lineage>
        <taxon>Bacteria</taxon>
        <taxon>Bacillati</taxon>
        <taxon>Actinomycetota</taxon>
        <taxon>Actinomycetes</taxon>
        <taxon>Micrococcales</taxon>
        <taxon>Microbacteriaceae</taxon>
        <taxon>Frondihabitans</taxon>
    </lineage>
</organism>
<sequence>MIRIAVVNCNTTESMTETAASRARLAVGPDVEIVGITPAWGVASAEGWYDSFISAAAVLQTLETLPDDIDGVVMAGFGEHGREGARELLSIPVVDITEAAAHLAMPLGRRYGVVTTVRRAVGQIEDSLTTAGLIDRCAAIEDTGLGVLELDEDPFATAEAFVEAGQRAIAKGAEVICLGCAGMAGLEEHVRDRLPVPVIDGVAAAAALVETLIRQGLSTSKIDSFATPLAKRRSWSV</sequence>
<keyword evidence="3" id="KW-1185">Reference proteome</keyword>
<dbReference type="InterPro" id="IPR015942">
    <property type="entry name" value="Asp/Glu/hydantoin_racemase"/>
</dbReference>
<dbReference type="InterPro" id="IPR052186">
    <property type="entry name" value="Hydantoin_racemase-like"/>
</dbReference>
<accession>A0ABP8WCA6</accession>
<dbReference type="RefSeq" id="WP_345377330.1">
    <property type="nucleotide sequence ID" value="NZ_BAABLM010000012.1"/>
</dbReference>